<accession>A0A4Q2D8I6</accession>
<dbReference type="EMBL" id="SDEE01000620">
    <property type="protein sequence ID" value="RXW14951.1"/>
    <property type="molecule type" value="Genomic_DNA"/>
</dbReference>
<organism evidence="1 2">
    <name type="scientific">Candolleomyces aberdarensis</name>
    <dbReference type="NCBI Taxonomy" id="2316362"/>
    <lineage>
        <taxon>Eukaryota</taxon>
        <taxon>Fungi</taxon>
        <taxon>Dikarya</taxon>
        <taxon>Basidiomycota</taxon>
        <taxon>Agaricomycotina</taxon>
        <taxon>Agaricomycetes</taxon>
        <taxon>Agaricomycetidae</taxon>
        <taxon>Agaricales</taxon>
        <taxon>Agaricineae</taxon>
        <taxon>Psathyrellaceae</taxon>
        <taxon>Candolleomyces</taxon>
    </lineage>
</organism>
<dbReference type="AlphaFoldDB" id="A0A4Q2D8I6"/>
<gene>
    <name evidence="1" type="ORF">EST38_g10899</name>
</gene>
<dbReference type="OrthoDB" id="2963168at2759"/>
<protein>
    <submittedName>
        <fullName evidence="1">Uncharacterized protein</fullName>
    </submittedName>
</protein>
<comment type="caution">
    <text evidence="1">The sequence shown here is derived from an EMBL/GenBank/DDBJ whole genome shotgun (WGS) entry which is preliminary data.</text>
</comment>
<proteinExistence type="predicted"/>
<reference evidence="1 2" key="1">
    <citation type="submission" date="2019-01" db="EMBL/GenBank/DDBJ databases">
        <title>Draft genome sequence of Psathyrella aberdarensis IHI B618.</title>
        <authorList>
            <person name="Buettner E."/>
            <person name="Kellner H."/>
        </authorList>
    </citation>
    <scope>NUCLEOTIDE SEQUENCE [LARGE SCALE GENOMIC DNA]</scope>
    <source>
        <strain evidence="1 2">IHI B618</strain>
    </source>
</reference>
<dbReference type="Proteomes" id="UP000290288">
    <property type="component" value="Unassembled WGS sequence"/>
</dbReference>
<dbReference type="STRING" id="2316362.A0A4Q2D8I6"/>
<evidence type="ECO:0000313" key="2">
    <source>
        <dbReference type="Proteomes" id="UP000290288"/>
    </source>
</evidence>
<sequence length="180" mass="20200">MHFGYGPKLPDIPSGTRPIDFIIDFLACPWEYAKDQITCDIGAVADTIDLAAYKIIGQMAHLEIAETYARSGQQFRKRTSSIARPPDADIATLSGAARYGLSKRSLVSTIICPRSYVMEFQPAEQEDWLKLPMYVSFGYYSSFIVALYTSNSDNIMRITDEGEILEPCKWTVDLTSMPTF</sequence>
<keyword evidence="2" id="KW-1185">Reference proteome</keyword>
<name>A0A4Q2D8I6_9AGAR</name>
<evidence type="ECO:0000313" key="1">
    <source>
        <dbReference type="EMBL" id="RXW14951.1"/>
    </source>
</evidence>